<dbReference type="GO" id="GO:0004737">
    <property type="term" value="F:pyruvate decarboxylase activity"/>
    <property type="evidence" value="ECO:0007669"/>
    <property type="project" value="UniProtKB-EC"/>
</dbReference>
<comment type="cofactor">
    <cofactor evidence="3">
        <name>thiamine diphosphate</name>
        <dbReference type="ChEBI" id="CHEBI:58937"/>
    </cofactor>
</comment>
<keyword evidence="7" id="KW-0479">Metal-binding</keyword>
<evidence type="ECO:0000256" key="9">
    <source>
        <dbReference type="ARBA" id="ARBA00022842"/>
    </source>
</evidence>
<gene>
    <name evidence="12" type="ORF">HaLaN_26923</name>
</gene>
<comment type="similarity">
    <text evidence="4">Belongs to the TPP enzyme family.</text>
</comment>
<dbReference type="EC" id="4.1.1.1" evidence="6"/>
<reference evidence="12 13" key="1">
    <citation type="submission" date="2020-02" db="EMBL/GenBank/DDBJ databases">
        <title>Draft genome sequence of Haematococcus lacustris strain NIES-144.</title>
        <authorList>
            <person name="Morimoto D."/>
            <person name="Nakagawa S."/>
            <person name="Yoshida T."/>
            <person name="Sawayama S."/>
        </authorList>
    </citation>
    <scope>NUCLEOTIDE SEQUENCE [LARGE SCALE GENOMIC DNA]</scope>
    <source>
        <strain evidence="12 13">NIES-144</strain>
    </source>
</reference>
<evidence type="ECO:0000256" key="7">
    <source>
        <dbReference type="ARBA" id="ARBA00022723"/>
    </source>
</evidence>
<evidence type="ECO:0000256" key="1">
    <source>
        <dbReference type="ARBA" id="ARBA00001041"/>
    </source>
</evidence>
<evidence type="ECO:0000256" key="5">
    <source>
        <dbReference type="ARBA" id="ARBA00011881"/>
    </source>
</evidence>
<evidence type="ECO:0000313" key="13">
    <source>
        <dbReference type="Proteomes" id="UP000485058"/>
    </source>
</evidence>
<dbReference type="PANTHER" id="PTHR43452">
    <property type="entry name" value="PYRUVATE DECARBOXYLASE"/>
    <property type="match status" value="1"/>
</dbReference>
<dbReference type="SUPFAM" id="SSF52518">
    <property type="entry name" value="Thiamin diphosphate-binding fold (THDP-binding)"/>
    <property type="match status" value="1"/>
</dbReference>
<keyword evidence="12" id="KW-0670">Pyruvate</keyword>
<accession>A0A6A0A885</accession>
<dbReference type="InterPro" id="IPR012110">
    <property type="entry name" value="PDC/IPDC-like"/>
</dbReference>
<evidence type="ECO:0000256" key="6">
    <source>
        <dbReference type="ARBA" id="ARBA00013202"/>
    </source>
</evidence>
<evidence type="ECO:0000256" key="3">
    <source>
        <dbReference type="ARBA" id="ARBA00001964"/>
    </source>
</evidence>
<dbReference type="Proteomes" id="UP000485058">
    <property type="component" value="Unassembled WGS sequence"/>
</dbReference>
<dbReference type="GO" id="GO:0046872">
    <property type="term" value="F:metal ion binding"/>
    <property type="evidence" value="ECO:0007669"/>
    <property type="project" value="UniProtKB-KW"/>
</dbReference>
<evidence type="ECO:0000256" key="10">
    <source>
        <dbReference type="ARBA" id="ARBA00023052"/>
    </source>
</evidence>
<organism evidence="12 13">
    <name type="scientific">Haematococcus lacustris</name>
    <name type="common">Green alga</name>
    <name type="synonym">Haematococcus pluvialis</name>
    <dbReference type="NCBI Taxonomy" id="44745"/>
    <lineage>
        <taxon>Eukaryota</taxon>
        <taxon>Viridiplantae</taxon>
        <taxon>Chlorophyta</taxon>
        <taxon>core chlorophytes</taxon>
        <taxon>Chlorophyceae</taxon>
        <taxon>CS clade</taxon>
        <taxon>Chlamydomonadales</taxon>
        <taxon>Haematococcaceae</taxon>
        <taxon>Haematococcus</taxon>
    </lineage>
</organism>
<keyword evidence="13" id="KW-1185">Reference proteome</keyword>
<comment type="subunit">
    <text evidence="5">Homotetramer.</text>
</comment>
<evidence type="ECO:0000256" key="11">
    <source>
        <dbReference type="ARBA" id="ARBA00023239"/>
    </source>
</evidence>
<evidence type="ECO:0000256" key="4">
    <source>
        <dbReference type="ARBA" id="ARBA00007812"/>
    </source>
</evidence>
<dbReference type="GO" id="GO:0005829">
    <property type="term" value="C:cytosol"/>
    <property type="evidence" value="ECO:0007669"/>
    <property type="project" value="TreeGrafter"/>
</dbReference>
<dbReference type="EMBL" id="BLLF01003877">
    <property type="protein sequence ID" value="GFH28434.1"/>
    <property type="molecule type" value="Genomic_DNA"/>
</dbReference>
<feature type="non-terminal residue" evidence="12">
    <location>
        <position position="1"/>
    </location>
</feature>
<sequence>MSEDLPVIVIAGNPNSNDYSANRVLHHTTGSPDFNQQLRAFKEVTCAQVSITHVEEAARLIDFALSTALAQRKPALI</sequence>
<dbReference type="AlphaFoldDB" id="A0A6A0A885"/>
<feature type="non-terminal residue" evidence="12">
    <location>
        <position position="77"/>
    </location>
</feature>
<keyword evidence="11" id="KW-0456">Lyase</keyword>
<dbReference type="Gene3D" id="3.40.50.970">
    <property type="match status" value="1"/>
</dbReference>
<dbReference type="PANTHER" id="PTHR43452:SF1">
    <property type="entry name" value="PYRUVATE DECARBOXYLASE C186.09-RELATED"/>
    <property type="match status" value="1"/>
</dbReference>
<dbReference type="GO" id="GO:0000949">
    <property type="term" value="P:aromatic amino acid family catabolic process to alcohol via Ehrlich pathway"/>
    <property type="evidence" value="ECO:0007669"/>
    <property type="project" value="TreeGrafter"/>
</dbReference>
<dbReference type="InterPro" id="IPR029061">
    <property type="entry name" value="THDP-binding"/>
</dbReference>
<keyword evidence="9" id="KW-0460">Magnesium</keyword>
<comment type="catalytic activity">
    <reaction evidence="1">
        <text>a 2-oxocarboxylate + H(+) = an aldehyde + CO2</text>
        <dbReference type="Rhea" id="RHEA:11628"/>
        <dbReference type="ChEBI" id="CHEBI:15378"/>
        <dbReference type="ChEBI" id="CHEBI:16526"/>
        <dbReference type="ChEBI" id="CHEBI:17478"/>
        <dbReference type="ChEBI" id="CHEBI:35179"/>
        <dbReference type="EC" id="4.1.1.1"/>
    </reaction>
</comment>
<protein>
    <recommendedName>
        <fullName evidence="6">pyruvate decarboxylase</fullName>
        <ecNumber evidence="6">4.1.1.1</ecNumber>
    </recommendedName>
</protein>
<comment type="cofactor">
    <cofactor evidence="2">
        <name>a metal cation</name>
        <dbReference type="ChEBI" id="CHEBI:25213"/>
    </cofactor>
</comment>
<name>A0A6A0A885_HAELA</name>
<keyword evidence="10" id="KW-0786">Thiamine pyrophosphate</keyword>
<keyword evidence="8" id="KW-0210">Decarboxylase</keyword>
<comment type="caution">
    <text evidence="12">The sequence shown here is derived from an EMBL/GenBank/DDBJ whole genome shotgun (WGS) entry which is preliminary data.</text>
</comment>
<evidence type="ECO:0000313" key="12">
    <source>
        <dbReference type="EMBL" id="GFH28434.1"/>
    </source>
</evidence>
<proteinExistence type="inferred from homology"/>
<evidence type="ECO:0000256" key="2">
    <source>
        <dbReference type="ARBA" id="ARBA00001920"/>
    </source>
</evidence>
<evidence type="ECO:0000256" key="8">
    <source>
        <dbReference type="ARBA" id="ARBA00022793"/>
    </source>
</evidence>